<sequence length="38" mass="4344">MTGERVLLKKGLDTIGLILVRQEFTVSVGSGYWLETWF</sequence>
<protein>
    <submittedName>
        <fullName evidence="1">Uncharacterized protein</fullName>
    </submittedName>
</protein>
<dbReference type="AlphaFoldDB" id="A0A0K2UGI0"/>
<accession>A0A0K2UGI0</accession>
<organism evidence="1">
    <name type="scientific">Lepeophtheirus salmonis</name>
    <name type="common">Salmon louse</name>
    <name type="synonym">Caligus salmonis</name>
    <dbReference type="NCBI Taxonomy" id="72036"/>
    <lineage>
        <taxon>Eukaryota</taxon>
        <taxon>Metazoa</taxon>
        <taxon>Ecdysozoa</taxon>
        <taxon>Arthropoda</taxon>
        <taxon>Crustacea</taxon>
        <taxon>Multicrustacea</taxon>
        <taxon>Hexanauplia</taxon>
        <taxon>Copepoda</taxon>
        <taxon>Siphonostomatoida</taxon>
        <taxon>Caligidae</taxon>
        <taxon>Lepeophtheirus</taxon>
    </lineage>
</organism>
<evidence type="ECO:0000313" key="1">
    <source>
        <dbReference type="EMBL" id="CDW36791.1"/>
    </source>
</evidence>
<dbReference type="EMBL" id="HACA01019430">
    <property type="protein sequence ID" value="CDW36791.1"/>
    <property type="molecule type" value="Transcribed_RNA"/>
</dbReference>
<name>A0A0K2UGI0_LEPSM</name>
<reference evidence="1" key="1">
    <citation type="submission" date="2014-05" db="EMBL/GenBank/DDBJ databases">
        <authorList>
            <person name="Chronopoulou M."/>
        </authorList>
    </citation>
    <scope>NUCLEOTIDE SEQUENCE</scope>
    <source>
        <tissue evidence="1">Whole organism</tissue>
    </source>
</reference>
<proteinExistence type="predicted"/>